<keyword evidence="3" id="KW-1185">Reference proteome</keyword>
<dbReference type="EMBL" id="JAUSTW010000004">
    <property type="protein sequence ID" value="MDQ0199685.1"/>
    <property type="molecule type" value="Genomic_DNA"/>
</dbReference>
<gene>
    <name evidence="2" type="ORF">J2S10_002867</name>
</gene>
<comment type="caution">
    <text evidence="2">The sequence shown here is derived from an EMBL/GenBank/DDBJ whole genome shotgun (WGS) entry which is preliminary data.</text>
</comment>
<reference evidence="2 3" key="1">
    <citation type="submission" date="2023-07" db="EMBL/GenBank/DDBJ databases">
        <title>Genomic Encyclopedia of Type Strains, Phase IV (KMG-IV): sequencing the most valuable type-strain genomes for metagenomic binning, comparative biology and taxonomic classification.</title>
        <authorList>
            <person name="Goeker M."/>
        </authorList>
    </citation>
    <scope>NUCLEOTIDE SEQUENCE [LARGE SCALE GENOMIC DNA]</scope>
    <source>
        <strain evidence="2 3">DSM 27594</strain>
    </source>
</reference>
<dbReference type="Pfam" id="PF13508">
    <property type="entry name" value="Acetyltransf_7"/>
    <property type="match status" value="1"/>
</dbReference>
<sequence length="147" mass="16920">MSFWEKDGFTISTDKQYLDIDVIHQFLSVDSYWAKGISVESVRKSIDHSSICFGVYEGNPESGKAKQVRFVRAASDFVRFAYIMDVFIVNEYRGKGLSKWMMGIVTEQSELINVEKMLLCTNDAHGLYAQFGFKVIDNPEIYMEKKD</sequence>
<protein>
    <submittedName>
        <fullName evidence="2">N-acetylglutamate synthase-like GNAT family acetyltransferase</fullName>
    </submittedName>
</protein>
<dbReference type="InterPro" id="IPR016181">
    <property type="entry name" value="Acyl_CoA_acyltransferase"/>
</dbReference>
<dbReference type="PANTHER" id="PTHR43233">
    <property type="entry name" value="FAMILY N-ACETYLTRANSFERASE, PUTATIVE (AFU_ORTHOLOGUE AFUA_6G03350)-RELATED"/>
    <property type="match status" value="1"/>
</dbReference>
<dbReference type="SUPFAM" id="SSF55729">
    <property type="entry name" value="Acyl-CoA N-acyltransferases (Nat)"/>
    <property type="match status" value="1"/>
</dbReference>
<dbReference type="Gene3D" id="3.40.630.30">
    <property type="match status" value="1"/>
</dbReference>
<dbReference type="CDD" id="cd04301">
    <property type="entry name" value="NAT_SF"/>
    <property type="match status" value="1"/>
</dbReference>
<proteinExistence type="predicted"/>
<dbReference type="InterPro" id="IPR000182">
    <property type="entry name" value="GNAT_dom"/>
</dbReference>
<dbReference type="RefSeq" id="WP_307408833.1">
    <property type="nucleotide sequence ID" value="NZ_JAUSTW010000004.1"/>
</dbReference>
<organism evidence="2 3">
    <name type="scientific">Neobacillus ginsengisoli</name>
    <dbReference type="NCBI Taxonomy" id="904295"/>
    <lineage>
        <taxon>Bacteria</taxon>
        <taxon>Bacillati</taxon>
        <taxon>Bacillota</taxon>
        <taxon>Bacilli</taxon>
        <taxon>Bacillales</taxon>
        <taxon>Bacillaceae</taxon>
        <taxon>Neobacillus</taxon>
    </lineage>
</organism>
<evidence type="ECO:0000313" key="3">
    <source>
        <dbReference type="Proteomes" id="UP001224122"/>
    </source>
</evidence>
<name>A0ABT9XVT9_9BACI</name>
<evidence type="ECO:0000259" key="1">
    <source>
        <dbReference type="PROSITE" id="PS51186"/>
    </source>
</evidence>
<dbReference type="Proteomes" id="UP001224122">
    <property type="component" value="Unassembled WGS sequence"/>
</dbReference>
<evidence type="ECO:0000313" key="2">
    <source>
        <dbReference type="EMBL" id="MDQ0199685.1"/>
    </source>
</evidence>
<dbReference type="PROSITE" id="PS51186">
    <property type="entry name" value="GNAT"/>
    <property type="match status" value="1"/>
</dbReference>
<accession>A0ABT9XVT9</accession>
<dbReference type="InterPro" id="IPR053144">
    <property type="entry name" value="Acetyltransferase_Butenolide"/>
</dbReference>
<dbReference type="PANTHER" id="PTHR43233:SF1">
    <property type="entry name" value="FAMILY N-ACETYLTRANSFERASE, PUTATIVE (AFU_ORTHOLOGUE AFUA_6G03350)-RELATED"/>
    <property type="match status" value="1"/>
</dbReference>
<feature type="domain" description="N-acetyltransferase" evidence="1">
    <location>
        <begin position="9"/>
        <end position="147"/>
    </location>
</feature>